<dbReference type="PIRSF" id="PIRSF028200">
    <property type="entry name" value="UCP028200"/>
    <property type="match status" value="1"/>
</dbReference>
<accession>A0A348WQZ5</accession>
<dbReference type="PROSITE" id="PS51257">
    <property type="entry name" value="PROKAR_LIPOPROTEIN"/>
    <property type="match status" value="1"/>
</dbReference>
<comment type="caution">
    <text evidence="2">The sequence shown here is derived from an EMBL/GenBank/DDBJ whole genome shotgun (WGS) entry which is preliminary data.</text>
</comment>
<evidence type="ECO:0008006" key="4">
    <source>
        <dbReference type="Google" id="ProtNLM"/>
    </source>
</evidence>
<name>A0A348WQZ5_9GAMM</name>
<gene>
    <name evidence="2" type="ORF">DCR58_09275</name>
</gene>
<evidence type="ECO:0000313" key="2">
    <source>
        <dbReference type="EMBL" id="HAR56957.1"/>
    </source>
</evidence>
<dbReference type="InterPro" id="IPR016875">
    <property type="entry name" value="UCP028200"/>
</dbReference>
<feature type="coiled-coil region" evidence="1">
    <location>
        <begin position="119"/>
        <end position="171"/>
    </location>
</feature>
<keyword evidence="1" id="KW-0175">Coiled coil</keyword>
<proteinExistence type="predicted"/>
<sequence>MRRIYTAVLCLSALLIGCTAQFGYRYLDTFIEWQLDDYVELTDDQQTRASRIIDELHQWHATQQIPQYRMRLQSLRQALAEDTVDKELIAQLESDAWYFWQQIKDQIAAHTAFLNALSVDQKQQLITSMQEKLDEQREEEAEEGDDLFASYDRVKRRQEALEERLGSLTDEQRQLVKSWVSESDAVPNEYDWLAYRQRWLDSFKQALLASPMQAKVIKSLITDPEQMLSEAQQDNRRAKSTIRHRYLAKLSGNLTQEQRENLIEQLDEYIELCRDIEAHFGA</sequence>
<evidence type="ECO:0000256" key="1">
    <source>
        <dbReference type="SAM" id="Coils"/>
    </source>
</evidence>
<dbReference type="Pfam" id="PF19795">
    <property type="entry name" value="DUF6279"/>
    <property type="match status" value="1"/>
</dbReference>
<dbReference type="Proteomes" id="UP000262878">
    <property type="component" value="Unassembled WGS sequence"/>
</dbReference>
<organism evidence="2 3">
    <name type="scientific">Idiomarina baltica</name>
    <dbReference type="NCBI Taxonomy" id="190892"/>
    <lineage>
        <taxon>Bacteria</taxon>
        <taxon>Pseudomonadati</taxon>
        <taxon>Pseudomonadota</taxon>
        <taxon>Gammaproteobacteria</taxon>
        <taxon>Alteromonadales</taxon>
        <taxon>Idiomarinaceae</taxon>
        <taxon>Idiomarina</taxon>
    </lineage>
</organism>
<dbReference type="AlphaFoldDB" id="A0A348WQZ5"/>
<protein>
    <recommendedName>
        <fullName evidence="4">Lipoprotein</fullName>
    </recommendedName>
</protein>
<dbReference type="STRING" id="314276.OS145_06312"/>
<dbReference type="EMBL" id="DMUP01000223">
    <property type="protein sequence ID" value="HAR56957.1"/>
    <property type="molecule type" value="Genomic_DNA"/>
</dbReference>
<reference evidence="2 3" key="1">
    <citation type="journal article" date="2018" name="Nat. Biotechnol.">
        <title>A standardized bacterial taxonomy based on genome phylogeny substantially revises the tree of life.</title>
        <authorList>
            <person name="Parks D.H."/>
            <person name="Chuvochina M."/>
            <person name="Waite D.W."/>
            <person name="Rinke C."/>
            <person name="Skarshewski A."/>
            <person name="Chaumeil P.A."/>
            <person name="Hugenholtz P."/>
        </authorList>
    </citation>
    <scope>NUCLEOTIDE SEQUENCE [LARGE SCALE GENOMIC DNA]</scope>
    <source>
        <strain evidence="2">UBA9360</strain>
    </source>
</reference>
<evidence type="ECO:0000313" key="3">
    <source>
        <dbReference type="Proteomes" id="UP000262878"/>
    </source>
</evidence>